<sequence>MTEYERGFYDQFFNPMKKLPRPDRNTLLLTSADGRRIAAKVLVEINRDVDRALREGDRIRRQSDELHEKILRIRKRLAEKDRKKIRTPRREPCHACIWAGACYLTGRTCGAFRGYVMSFPKKDRHMVPNKQWADSFSKDKDEA</sequence>
<proteinExistence type="predicted"/>
<dbReference type="EMBL" id="LAZR01010292">
    <property type="protein sequence ID" value="KKM67763.1"/>
    <property type="molecule type" value="Genomic_DNA"/>
</dbReference>
<reference evidence="1" key="1">
    <citation type="journal article" date="2015" name="Nature">
        <title>Complex archaea that bridge the gap between prokaryotes and eukaryotes.</title>
        <authorList>
            <person name="Spang A."/>
            <person name="Saw J.H."/>
            <person name="Jorgensen S.L."/>
            <person name="Zaremba-Niedzwiedzka K."/>
            <person name="Martijn J."/>
            <person name="Lind A.E."/>
            <person name="van Eijk R."/>
            <person name="Schleper C."/>
            <person name="Guy L."/>
            <person name="Ettema T.J."/>
        </authorList>
    </citation>
    <scope>NUCLEOTIDE SEQUENCE</scope>
</reference>
<gene>
    <name evidence="1" type="ORF">LCGC14_1467910</name>
</gene>
<dbReference type="AlphaFoldDB" id="A0A0F9JDY2"/>
<organism evidence="1">
    <name type="scientific">marine sediment metagenome</name>
    <dbReference type="NCBI Taxonomy" id="412755"/>
    <lineage>
        <taxon>unclassified sequences</taxon>
        <taxon>metagenomes</taxon>
        <taxon>ecological metagenomes</taxon>
    </lineage>
</organism>
<accession>A0A0F9JDY2</accession>
<protein>
    <submittedName>
        <fullName evidence="1">Uncharacterized protein</fullName>
    </submittedName>
</protein>
<evidence type="ECO:0000313" key="1">
    <source>
        <dbReference type="EMBL" id="KKM67763.1"/>
    </source>
</evidence>
<name>A0A0F9JDY2_9ZZZZ</name>
<comment type="caution">
    <text evidence="1">The sequence shown here is derived from an EMBL/GenBank/DDBJ whole genome shotgun (WGS) entry which is preliminary data.</text>
</comment>